<dbReference type="HOGENOM" id="CLU_3064885_0_0_10"/>
<comment type="caution">
    <text evidence="2">The sequence shown here is derived from an EMBL/GenBank/DDBJ whole genome shotgun (WGS) entry which is preliminary data.</text>
</comment>
<evidence type="ECO:0000256" key="1">
    <source>
        <dbReference type="SAM" id="MobiDB-lite"/>
    </source>
</evidence>
<feature type="compositionally biased region" description="Basic and acidic residues" evidence="1">
    <location>
        <begin position="1"/>
        <end position="13"/>
    </location>
</feature>
<organism evidence="2 3">
    <name type="scientific">Prevotella veroralis F0319</name>
    <dbReference type="NCBI Taxonomy" id="649761"/>
    <lineage>
        <taxon>Bacteria</taxon>
        <taxon>Pseudomonadati</taxon>
        <taxon>Bacteroidota</taxon>
        <taxon>Bacteroidia</taxon>
        <taxon>Bacteroidales</taxon>
        <taxon>Prevotellaceae</taxon>
        <taxon>Prevotella</taxon>
    </lineage>
</organism>
<dbReference type="AlphaFoldDB" id="C9MRV2"/>
<gene>
    <name evidence="2" type="ORF">HMPREF0973_02365</name>
</gene>
<reference evidence="2 3" key="1">
    <citation type="submission" date="2009-09" db="EMBL/GenBank/DDBJ databases">
        <authorList>
            <person name="Weinstock G."/>
            <person name="Sodergren E."/>
            <person name="Clifton S."/>
            <person name="Fulton L."/>
            <person name="Fulton B."/>
            <person name="Courtney L."/>
            <person name="Fronick C."/>
            <person name="Harrison M."/>
            <person name="Strong C."/>
            <person name="Farmer C."/>
            <person name="Delahaunty K."/>
            <person name="Markovic C."/>
            <person name="Hall O."/>
            <person name="Minx P."/>
            <person name="Tomlinson C."/>
            <person name="Mitreva M."/>
            <person name="Nelson J."/>
            <person name="Hou S."/>
            <person name="Wollam A."/>
            <person name="Pepin K.H."/>
            <person name="Johnson M."/>
            <person name="Bhonagiri V."/>
            <person name="Nash W.E."/>
            <person name="Warren W."/>
            <person name="Chinwalla A."/>
            <person name="Mardis E.R."/>
            <person name="Wilson R.K."/>
        </authorList>
    </citation>
    <scope>NUCLEOTIDE SEQUENCE [LARGE SCALE GENOMIC DNA]</scope>
    <source>
        <strain evidence="2 3">F0319</strain>
    </source>
</reference>
<dbReference type="Proteomes" id="UP000003327">
    <property type="component" value="Unassembled WGS sequence"/>
</dbReference>
<name>C9MRV2_9BACT</name>
<accession>C9MRV2</accession>
<dbReference type="RefSeq" id="WP_004384048.1">
    <property type="nucleotide sequence ID" value="NZ_GG698716.1"/>
</dbReference>
<evidence type="ECO:0000313" key="3">
    <source>
        <dbReference type="Proteomes" id="UP000003327"/>
    </source>
</evidence>
<sequence>MKTFSADRREKPCGGDFPLHQQDLTLQESKGNRHIFARSITASGALRKAVYKA</sequence>
<proteinExistence type="predicted"/>
<protein>
    <submittedName>
        <fullName evidence="2">Uncharacterized protein</fullName>
    </submittedName>
</protein>
<dbReference type="EMBL" id="ACVA01000057">
    <property type="protein sequence ID" value="EEX17721.1"/>
    <property type="molecule type" value="Genomic_DNA"/>
</dbReference>
<feature type="region of interest" description="Disordered" evidence="1">
    <location>
        <begin position="1"/>
        <end position="20"/>
    </location>
</feature>
<evidence type="ECO:0000313" key="2">
    <source>
        <dbReference type="EMBL" id="EEX17721.1"/>
    </source>
</evidence>
<keyword evidence="3" id="KW-1185">Reference proteome</keyword>